<evidence type="ECO:0000313" key="2">
    <source>
        <dbReference type="EMBL" id="KFQ46182.1"/>
    </source>
</evidence>
<feature type="compositionally biased region" description="Basic and acidic residues" evidence="1">
    <location>
        <begin position="101"/>
        <end position="113"/>
    </location>
</feature>
<gene>
    <name evidence="2" type="ORF">N333_02260</name>
</gene>
<reference evidence="2 3" key="1">
    <citation type="submission" date="2014-04" db="EMBL/GenBank/DDBJ databases">
        <title>Genome evolution of avian class.</title>
        <authorList>
            <person name="Zhang G."/>
            <person name="Li C."/>
        </authorList>
    </citation>
    <scope>NUCLEOTIDE SEQUENCE [LARGE SCALE GENOMIC DNA]</scope>
    <source>
        <strain evidence="2">BGI_N333</strain>
    </source>
</reference>
<name>A0A091STA7_NESNO</name>
<evidence type="ECO:0000313" key="3">
    <source>
        <dbReference type="Proteomes" id="UP000053840"/>
    </source>
</evidence>
<proteinExistence type="predicted"/>
<protein>
    <submittedName>
        <fullName evidence="2">Uncharacterized protein</fullName>
    </submittedName>
</protein>
<feature type="non-terminal residue" evidence="2">
    <location>
        <position position="1"/>
    </location>
</feature>
<accession>A0A091STA7</accession>
<dbReference type="AlphaFoldDB" id="A0A091STA7"/>
<feature type="compositionally biased region" description="Basic and acidic residues" evidence="1">
    <location>
        <begin position="7"/>
        <end position="21"/>
    </location>
</feature>
<evidence type="ECO:0000256" key="1">
    <source>
        <dbReference type="SAM" id="MobiDB-lite"/>
    </source>
</evidence>
<keyword evidence="3" id="KW-1185">Reference proteome</keyword>
<organism evidence="2 3">
    <name type="scientific">Nestor notabilis</name>
    <name type="common">Kea</name>
    <dbReference type="NCBI Taxonomy" id="176057"/>
    <lineage>
        <taxon>Eukaryota</taxon>
        <taxon>Metazoa</taxon>
        <taxon>Chordata</taxon>
        <taxon>Craniata</taxon>
        <taxon>Vertebrata</taxon>
        <taxon>Euteleostomi</taxon>
        <taxon>Archelosauria</taxon>
        <taxon>Archosauria</taxon>
        <taxon>Dinosauria</taxon>
        <taxon>Saurischia</taxon>
        <taxon>Theropoda</taxon>
        <taxon>Coelurosauria</taxon>
        <taxon>Aves</taxon>
        <taxon>Neognathae</taxon>
        <taxon>Neoaves</taxon>
        <taxon>Telluraves</taxon>
        <taxon>Australaves</taxon>
        <taxon>Psittaciformes</taxon>
        <taxon>Psittacidae</taxon>
        <taxon>Nestor</taxon>
    </lineage>
</organism>
<feature type="compositionally biased region" description="Basic and acidic residues" evidence="1">
    <location>
        <begin position="35"/>
        <end position="49"/>
    </location>
</feature>
<feature type="region of interest" description="Disordered" evidence="1">
    <location>
        <begin position="1"/>
        <end position="125"/>
    </location>
</feature>
<dbReference type="Proteomes" id="UP000053840">
    <property type="component" value="Unassembled WGS sequence"/>
</dbReference>
<dbReference type="EMBL" id="KK933636">
    <property type="protein sequence ID" value="KFQ46182.1"/>
    <property type="molecule type" value="Genomic_DNA"/>
</dbReference>
<sequence length="125" mass="13697">PAAEVSRSPEAKGVKENDKHQCSGNHELPPSSKLSKSEKNTSGGEKQRTVSESFTKSDATAVKGKSKDPDSGMCQSPSSNLLVKPQEKNSTVRKKQLPPPPDEKTMYKTDSPGKKSRPERKEKYQ</sequence>
<feature type="non-terminal residue" evidence="2">
    <location>
        <position position="125"/>
    </location>
</feature>